<reference evidence="1" key="1">
    <citation type="journal article" date="2020" name="Nature">
        <title>Giant virus diversity and host interactions through global metagenomics.</title>
        <authorList>
            <person name="Schulz F."/>
            <person name="Roux S."/>
            <person name="Paez-Espino D."/>
            <person name="Jungbluth S."/>
            <person name="Walsh D.A."/>
            <person name="Denef V.J."/>
            <person name="McMahon K.D."/>
            <person name="Konstantinidis K.T."/>
            <person name="Eloe-Fadrosh E.A."/>
            <person name="Kyrpides N.C."/>
            <person name="Woyke T."/>
        </authorList>
    </citation>
    <scope>NUCLEOTIDE SEQUENCE</scope>
    <source>
        <strain evidence="1">GVMAG-S-ERX555967-130</strain>
    </source>
</reference>
<evidence type="ECO:0000313" key="1">
    <source>
        <dbReference type="EMBL" id="QHT36607.1"/>
    </source>
</evidence>
<organism evidence="1">
    <name type="scientific">viral metagenome</name>
    <dbReference type="NCBI Taxonomy" id="1070528"/>
    <lineage>
        <taxon>unclassified sequences</taxon>
        <taxon>metagenomes</taxon>
        <taxon>organismal metagenomes</taxon>
    </lineage>
</organism>
<name>A0A6C0F4E2_9ZZZZ</name>
<accession>A0A6C0F4E2</accession>
<proteinExistence type="predicted"/>
<dbReference type="AlphaFoldDB" id="A0A6C0F4E2"/>
<sequence length="322" mass="36971">MSAMTFSFTNPTECATKTFFKQIMKPVYRKRFCSRDILGLNGRSDDARAIVVYSNELQFPTSETPGDWWDDAPEKRDGVCVKCDTEGEWEYVDGLGHCVRGCYDCVKRHNWTWGKFRHMPNVSMNTVPDTDEYISMPIPCNGSDEDIDVGEYTNLEIAIREIGEFFDTFHQPSLDDPESAPRWRDIFALLPERCHHVICKECLLWGTPEQVKDRYVIPGEPHALLELQDSVIGRMRGLEPRRLFLSDSEEDEFLAPDTLPIDADELEEVYSQDQNEDSTQEGNATLELCQQAQEILDTSISGTFNEESYRQLSNLLMKIHQG</sequence>
<dbReference type="EMBL" id="MN738786">
    <property type="protein sequence ID" value="QHT36607.1"/>
    <property type="molecule type" value="Genomic_DNA"/>
</dbReference>
<protein>
    <submittedName>
        <fullName evidence="1">Uncharacterized protein</fullName>
    </submittedName>
</protein>